<sequence length="98" mass="10844">MSFSGDAIVLSSDEEVENEKKKTNIISLSHTLICSQHSLTPYHTNLFQFLSRLCSSSLIFNTISSPSSNSFSPILSASARESHLFSLYLRIIRVSSTS</sequence>
<gene>
    <name evidence="1" type="ORF">RIF29_20147</name>
</gene>
<evidence type="ECO:0000313" key="1">
    <source>
        <dbReference type="EMBL" id="KAK7267473.1"/>
    </source>
</evidence>
<dbReference type="EMBL" id="JAYWIO010000004">
    <property type="protein sequence ID" value="KAK7267473.1"/>
    <property type="molecule type" value="Genomic_DNA"/>
</dbReference>
<organism evidence="1 2">
    <name type="scientific">Crotalaria pallida</name>
    <name type="common">Smooth rattlebox</name>
    <name type="synonym">Crotalaria striata</name>
    <dbReference type="NCBI Taxonomy" id="3830"/>
    <lineage>
        <taxon>Eukaryota</taxon>
        <taxon>Viridiplantae</taxon>
        <taxon>Streptophyta</taxon>
        <taxon>Embryophyta</taxon>
        <taxon>Tracheophyta</taxon>
        <taxon>Spermatophyta</taxon>
        <taxon>Magnoliopsida</taxon>
        <taxon>eudicotyledons</taxon>
        <taxon>Gunneridae</taxon>
        <taxon>Pentapetalae</taxon>
        <taxon>rosids</taxon>
        <taxon>fabids</taxon>
        <taxon>Fabales</taxon>
        <taxon>Fabaceae</taxon>
        <taxon>Papilionoideae</taxon>
        <taxon>50 kb inversion clade</taxon>
        <taxon>genistoids sensu lato</taxon>
        <taxon>core genistoids</taxon>
        <taxon>Crotalarieae</taxon>
        <taxon>Crotalaria</taxon>
    </lineage>
</organism>
<keyword evidence="2" id="KW-1185">Reference proteome</keyword>
<reference evidence="1 2" key="1">
    <citation type="submission" date="2024-01" db="EMBL/GenBank/DDBJ databases">
        <title>The genomes of 5 underutilized Papilionoideae crops provide insights into root nodulation and disease resistanc.</title>
        <authorList>
            <person name="Yuan L."/>
        </authorList>
    </citation>
    <scope>NUCLEOTIDE SEQUENCE [LARGE SCALE GENOMIC DNA]</scope>
    <source>
        <strain evidence="1">ZHUSHIDOU_FW_LH</strain>
        <tissue evidence="1">Leaf</tissue>
    </source>
</reference>
<evidence type="ECO:0000313" key="2">
    <source>
        <dbReference type="Proteomes" id="UP001372338"/>
    </source>
</evidence>
<comment type="caution">
    <text evidence="1">The sequence shown here is derived from an EMBL/GenBank/DDBJ whole genome shotgun (WGS) entry which is preliminary data.</text>
</comment>
<protein>
    <submittedName>
        <fullName evidence="1">Uncharacterized protein</fullName>
    </submittedName>
</protein>
<dbReference type="AlphaFoldDB" id="A0AAN9I4R9"/>
<proteinExistence type="predicted"/>
<name>A0AAN9I4R9_CROPI</name>
<dbReference type="Proteomes" id="UP001372338">
    <property type="component" value="Unassembled WGS sequence"/>
</dbReference>
<accession>A0AAN9I4R9</accession>